<dbReference type="InterPro" id="IPR008189">
    <property type="entry name" value="rRNA_ssu_MeTfrase_I"/>
</dbReference>
<evidence type="ECO:0000256" key="3">
    <source>
        <dbReference type="ARBA" id="ARBA00022603"/>
    </source>
</evidence>
<name>A0A2H0YVW3_9BACT</name>
<dbReference type="FunFam" id="3.30.950.10:FF:000002">
    <property type="entry name" value="Ribosomal RNA small subunit methyltransferase I"/>
    <property type="match status" value="1"/>
</dbReference>
<dbReference type="Gene3D" id="3.40.1010.10">
    <property type="entry name" value="Cobalt-precorrin-4 Transmethylase, Domain 1"/>
    <property type="match status" value="1"/>
</dbReference>
<comment type="catalytic activity">
    <reaction evidence="6">
        <text>cytidine(1402) in 16S rRNA + S-adenosyl-L-methionine = 2'-O-methylcytidine(1402) in 16S rRNA + S-adenosyl-L-homocysteine + H(+)</text>
        <dbReference type="Rhea" id="RHEA:42924"/>
        <dbReference type="Rhea" id="RHEA-COMP:10285"/>
        <dbReference type="Rhea" id="RHEA-COMP:10286"/>
        <dbReference type="ChEBI" id="CHEBI:15378"/>
        <dbReference type="ChEBI" id="CHEBI:57856"/>
        <dbReference type="ChEBI" id="CHEBI:59789"/>
        <dbReference type="ChEBI" id="CHEBI:74495"/>
        <dbReference type="ChEBI" id="CHEBI:82748"/>
        <dbReference type="EC" id="2.1.1.198"/>
    </reaction>
</comment>
<evidence type="ECO:0000256" key="1">
    <source>
        <dbReference type="ARBA" id="ARBA00022490"/>
    </source>
</evidence>
<dbReference type="Pfam" id="PF00590">
    <property type="entry name" value="TP_methylase"/>
    <property type="match status" value="1"/>
</dbReference>
<dbReference type="InterPro" id="IPR035996">
    <property type="entry name" value="4pyrrol_Methylase_sf"/>
</dbReference>
<comment type="subcellular location">
    <subcellularLocation>
        <location evidence="6">Cytoplasm</location>
    </subcellularLocation>
</comment>
<gene>
    <name evidence="6 8" type="primary">rsmI</name>
    <name evidence="8" type="ORF">COT24_03595</name>
</gene>
<dbReference type="CDD" id="cd11648">
    <property type="entry name" value="RsmI"/>
    <property type="match status" value="1"/>
</dbReference>
<comment type="similarity">
    <text evidence="6">Belongs to the methyltransferase superfamily. RsmI family.</text>
</comment>
<dbReference type="InterPro" id="IPR014776">
    <property type="entry name" value="4pyrrole_Mease_sub2"/>
</dbReference>
<accession>A0A2H0YVW3</accession>
<evidence type="ECO:0000256" key="2">
    <source>
        <dbReference type="ARBA" id="ARBA00022552"/>
    </source>
</evidence>
<keyword evidence="1 6" id="KW-0963">Cytoplasm</keyword>
<evidence type="ECO:0000256" key="4">
    <source>
        <dbReference type="ARBA" id="ARBA00022679"/>
    </source>
</evidence>
<dbReference type="AlphaFoldDB" id="A0A2H0YVW3"/>
<evidence type="ECO:0000313" key="8">
    <source>
        <dbReference type="EMBL" id="PIS42429.1"/>
    </source>
</evidence>
<evidence type="ECO:0000256" key="6">
    <source>
        <dbReference type="HAMAP-Rule" id="MF_01877"/>
    </source>
</evidence>
<evidence type="ECO:0000259" key="7">
    <source>
        <dbReference type="Pfam" id="PF00590"/>
    </source>
</evidence>
<dbReference type="SUPFAM" id="SSF53790">
    <property type="entry name" value="Tetrapyrrole methylase"/>
    <property type="match status" value="1"/>
</dbReference>
<comment type="caution">
    <text evidence="8">The sequence shown here is derived from an EMBL/GenBank/DDBJ whole genome shotgun (WGS) entry which is preliminary data.</text>
</comment>
<dbReference type="EMBL" id="PEXU01000043">
    <property type="protein sequence ID" value="PIS42429.1"/>
    <property type="molecule type" value="Genomic_DNA"/>
</dbReference>
<dbReference type="GO" id="GO:0005737">
    <property type="term" value="C:cytoplasm"/>
    <property type="evidence" value="ECO:0007669"/>
    <property type="project" value="UniProtKB-SubCell"/>
</dbReference>
<dbReference type="Gene3D" id="3.30.950.10">
    <property type="entry name" value="Methyltransferase, Cobalt-precorrin-4 Transmethylase, Domain 2"/>
    <property type="match status" value="1"/>
</dbReference>
<dbReference type="HAMAP" id="MF_01877">
    <property type="entry name" value="16SrRNA_methyltr_I"/>
    <property type="match status" value="1"/>
</dbReference>
<sequence>MSMGILFVIATPIGNLKDITLRAIETLKEVNLIACEDTRQTIKLLNHYNIKKPLVSYHQHSKLTRIDYLIQELKNGKSIALVTDAGTPGISDPGTVLISQAIEAGTKVVPVPGASAVITALSASGLRTDEFVYLGFLPRKKGRKTMLESLAKEKRTIVFYESPYRVVKTLEELKIVLGEDRNIVIARELTKMFEEIIRGEIKDVILKLTPQNTRGEFVIIIEGKTNSGE</sequence>
<dbReference type="PANTHER" id="PTHR46111">
    <property type="entry name" value="RIBOSOMAL RNA SMALL SUBUNIT METHYLTRANSFERASE I"/>
    <property type="match status" value="1"/>
</dbReference>
<dbReference type="PANTHER" id="PTHR46111:SF1">
    <property type="entry name" value="RIBOSOMAL RNA SMALL SUBUNIT METHYLTRANSFERASE I"/>
    <property type="match status" value="1"/>
</dbReference>
<evidence type="ECO:0000256" key="5">
    <source>
        <dbReference type="ARBA" id="ARBA00022691"/>
    </source>
</evidence>
<feature type="domain" description="Tetrapyrrole methylase" evidence="7">
    <location>
        <begin position="6"/>
        <end position="204"/>
    </location>
</feature>
<comment type="function">
    <text evidence="6">Catalyzes the 2'-O-methylation of the ribose of cytidine 1402 (C1402) in 16S rRNA.</text>
</comment>
<protein>
    <recommendedName>
        <fullName evidence="6">Ribosomal RNA small subunit methyltransferase I</fullName>
        <ecNumber evidence="6">2.1.1.198</ecNumber>
    </recommendedName>
    <alternativeName>
        <fullName evidence="6">16S rRNA 2'-O-ribose C1402 methyltransferase</fullName>
    </alternativeName>
    <alternativeName>
        <fullName evidence="6">rRNA (cytidine-2'-O-)-methyltransferase RsmI</fullName>
    </alternativeName>
</protein>
<dbReference type="PIRSF" id="PIRSF005917">
    <property type="entry name" value="MTase_YraL"/>
    <property type="match status" value="1"/>
</dbReference>
<dbReference type="NCBIfam" id="TIGR00096">
    <property type="entry name" value="16S rRNA (cytidine(1402)-2'-O)-methyltransferase"/>
    <property type="match status" value="1"/>
</dbReference>
<organism evidence="8 9">
    <name type="scientific">Candidatus Kerfeldbacteria bacterium CG08_land_8_20_14_0_20_40_16</name>
    <dbReference type="NCBI Taxonomy" id="2014244"/>
    <lineage>
        <taxon>Bacteria</taxon>
        <taxon>Candidatus Kerfeldiibacteriota</taxon>
    </lineage>
</organism>
<keyword evidence="5 6" id="KW-0949">S-adenosyl-L-methionine</keyword>
<dbReference type="FunFam" id="3.40.1010.10:FF:000007">
    <property type="entry name" value="Ribosomal RNA small subunit methyltransferase I"/>
    <property type="match status" value="1"/>
</dbReference>
<proteinExistence type="inferred from homology"/>
<keyword evidence="4 6" id="KW-0808">Transferase</keyword>
<evidence type="ECO:0000313" key="9">
    <source>
        <dbReference type="Proteomes" id="UP000231542"/>
    </source>
</evidence>
<keyword evidence="2 6" id="KW-0698">rRNA processing</keyword>
<dbReference type="EC" id="2.1.1.198" evidence="6"/>
<keyword evidence="3 6" id="KW-0489">Methyltransferase</keyword>
<dbReference type="Proteomes" id="UP000231542">
    <property type="component" value="Unassembled WGS sequence"/>
</dbReference>
<dbReference type="GO" id="GO:0070677">
    <property type="term" value="F:rRNA (cytosine-2'-O-)-methyltransferase activity"/>
    <property type="evidence" value="ECO:0007669"/>
    <property type="project" value="UniProtKB-UniRule"/>
</dbReference>
<dbReference type="InterPro" id="IPR000878">
    <property type="entry name" value="4pyrrol_Mease"/>
</dbReference>
<dbReference type="InterPro" id="IPR014777">
    <property type="entry name" value="4pyrrole_Mease_sub1"/>
</dbReference>
<reference evidence="8 9" key="1">
    <citation type="submission" date="2017-09" db="EMBL/GenBank/DDBJ databases">
        <title>Depth-based differentiation of microbial function through sediment-hosted aquifers and enrichment of novel symbionts in the deep terrestrial subsurface.</title>
        <authorList>
            <person name="Probst A.J."/>
            <person name="Ladd B."/>
            <person name="Jarett J.K."/>
            <person name="Geller-Mcgrath D.E."/>
            <person name="Sieber C.M."/>
            <person name="Emerson J.B."/>
            <person name="Anantharaman K."/>
            <person name="Thomas B.C."/>
            <person name="Malmstrom R."/>
            <person name="Stieglmeier M."/>
            <person name="Klingl A."/>
            <person name="Woyke T."/>
            <person name="Ryan C.M."/>
            <person name="Banfield J.F."/>
        </authorList>
    </citation>
    <scope>NUCLEOTIDE SEQUENCE [LARGE SCALE GENOMIC DNA]</scope>
    <source>
        <strain evidence="8">CG08_land_8_20_14_0_20_40_16</strain>
    </source>
</reference>